<protein>
    <submittedName>
        <fullName evidence="1">Uncharacterized protein</fullName>
    </submittedName>
</protein>
<accession>A0A2N5J8I2</accession>
<dbReference type="InterPro" id="IPR046571">
    <property type="entry name" value="DUF6725"/>
</dbReference>
<comment type="caution">
    <text evidence="1">The sequence shown here is derived from an EMBL/GenBank/DDBJ whole genome shotgun (WGS) entry which is preliminary data.</text>
</comment>
<name>A0A2N5J8I2_9BIFI</name>
<sequence>MVRMNLPERIPVGARIVVRCTIGIDERDGREKYRDIVGHVLEWDGRTLTMLRDESANGSRPAEVTTIRSQTIVRLKPIPERPKFTGRPMQ</sequence>
<dbReference type="Pfam" id="PF20486">
    <property type="entry name" value="DUF6725"/>
    <property type="match status" value="1"/>
</dbReference>
<reference evidence="1 2" key="1">
    <citation type="submission" date="2017-07" db="EMBL/GenBank/DDBJ databases">
        <title>Bifidobacterium novel species.</title>
        <authorList>
            <person name="Lugli G.A."/>
            <person name="Milani C."/>
            <person name="Duranti S."/>
            <person name="Mangifesta M."/>
        </authorList>
    </citation>
    <scope>NUCLEOTIDE SEQUENCE [LARGE SCALE GENOMIC DNA]</scope>
    <source>
        <strain evidence="2">Uis1B</strain>
    </source>
</reference>
<keyword evidence="2" id="KW-1185">Reference proteome</keyword>
<proteinExistence type="predicted"/>
<dbReference type="EMBL" id="NMWU01000029">
    <property type="protein sequence ID" value="PLS30516.1"/>
    <property type="molecule type" value="Genomic_DNA"/>
</dbReference>
<organism evidence="1 2">
    <name type="scientific">Bifidobacterium margollesii</name>
    <dbReference type="NCBI Taxonomy" id="2020964"/>
    <lineage>
        <taxon>Bacteria</taxon>
        <taxon>Bacillati</taxon>
        <taxon>Actinomycetota</taxon>
        <taxon>Actinomycetes</taxon>
        <taxon>Bifidobacteriales</taxon>
        <taxon>Bifidobacteriaceae</taxon>
        <taxon>Bifidobacterium</taxon>
    </lineage>
</organism>
<evidence type="ECO:0000313" key="2">
    <source>
        <dbReference type="Proteomes" id="UP000235050"/>
    </source>
</evidence>
<dbReference type="Proteomes" id="UP000235050">
    <property type="component" value="Unassembled WGS sequence"/>
</dbReference>
<evidence type="ECO:0000313" key="1">
    <source>
        <dbReference type="EMBL" id="PLS30516.1"/>
    </source>
</evidence>
<dbReference type="AlphaFoldDB" id="A0A2N5J8I2"/>
<gene>
    <name evidence="1" type="ORF">Uis1B_1661</name>
</gene>